<feature type="domain" description="DDE Tnp4" evidence="5">
    <location>
        <begin position="347"/>
        <end position="440"/>
    </location>
</feature>
<sequence length="450" mass="51133">METNDGRQQWTHEAIKCMLETCLEEIGGVGRNGQSLRRESWDRVGAKLKEEFGFDLNQKQIRNAFDTMKSKYVGWCYLRNKTENLYNPQTNMLTLTPQEWDDFKKGHPRAMSLRTRPLPHPDLFIAVFEGRSATSGNQWTSTQTSGVSSSPQVQTLQIEGASVHLEDDDGDSHEQSFRMGDEDPTNNEGPSVRPNDDSEVRPKKKAKTSKNSITLDDLASDMRDALKHMVKNMEGPSIDECYEKLKSVGLEPIDPLFLGAFNIFGQLTYMRQAWMTLPSDPEVLKGWIKMTGTTLGMFKLSYFHEVLPRMMEFAKEVIVPTSFNPNPNIPGHHKRLRKVFKGAIGALDGTLIHAIVPVEKQHLYRGRGKGDCYQNVLAICDFNMMFTFLVAGWEGVAHDSRILSESLTNANAPFPFPPPDKYYLCDAAYAHTRGFMAPYRNVRYWLGDFR</sequence>
<dbReference type="InterPro" id="IPR027806">
    <property type="entry name" value="HARBI1_dom"/>
</dbReference>
<dbReference type="PANTHER" id="PTHR31704">
    <property type="entry name" value="MYB/SANT-LIKE DNA-BINDING DOMAIN PROTEIN-RELATED"/>
    <property type="match status" value="1"/>
</dbReference>
<evidence type="ECO:0000313" key="6">
    <source>
        <dbReference type="EMBL" id="OTG09711.1"/>
    </source>
</evidence>
<dbReference type="Proteomes" id="UP000215914">
    <property type="component" value="Chromosome 10"/>
</dbReference>
<proteinExistence type="predicted"/>
<evidence type="ECO:0000259" key="4">
    <source>
        <dbReference type="Pfam" id="PF12776"/>
    </source>
</evidence>
<keyword evidence="2" id="KW-0479">Metal-binding</keyword>
<dbReference type="Pfam" id="PF12776">
    <property type="entry name" value="Myb_DNA-bind_3"/>
    <property type="match status" value="1"/>
</dbReference>
<reference evidence="7" key="1">
    <citation type="journal article" date="2017" name="Nature">
        <title>The sunflower genome provides insights into oil metabolism, flowering and Asterid evolution.</title>
        <authorList>
            <person name="Badouin H."/>
            <person name="Gouzy J."/>
            <person name="Grassa C.J."/>
            <person name="Murat F."/>
            <person name="Staton S.E."/>
            <person name="Cottret L."/>
            <person name="Lelandais-Briere C."/>
            <person name="Owens G.L."/>
            <person name="Carrere S."/>
            <person name="Mayjonade B."/>
            <person name="Legrand L."/>
            <person name="Gill N."/>
            <person name="Kane N.C."/>
            <person name="Bowers J.E."/>
            <person name="Hubner S."/>
            <person name="Bellec A."/>
            <person name="Berard A."/>
            <person name="Berges H."/>
            <person name="Blanchet N."/>
            <person name="Boniface M.C."/>
            <person name="Brunel D."/>
            <person name="Catrice O."/>
            <person name="Chaidir N."/>
            <person name="Claudel C."/>
            <person name="Donnadieu C."/>
            <person name="Faraut T."/>
            <person name="Fievet G."/>
            <person name="Helmstetter N."/>
            <person name="King M."/>
            <person name="Knapp S.J."/>
            <person name="Lai Z."/>
            <person name="Le Paslier M.C."/>
            <person name="Lippi Y."/>
            <person name="Lorenzon L."/>
            <person name="Mandel J.R."/>
            <person name="Marage G."/>
            <person name="Marchand G."/>
            <person name="Marquand E."/>
            <person name="Bret-Mestries E."/>
            <person name="Morien E."/>
            <person name="Nambeesan S."/>
            <person name="Nguyen T."/>
            <person name="Pegot-Espagnet P."/>
            <person name="Pouilly N."/>
            <person name="Raftis F."/>
            <person name="Sallet E."/>
            <person name="Schiex T."/>
            <person name="Thomas J."/>
            <person name="Vandecasteele C."/>
            <person name="Vares D."/>
            <person name="Vear F."/>
            <person name="Vautrin S."/>
            <person name="Crespi M."/>
            <person name="Mangin B."/>
            <person name="Burke J.M."/>
            <person name="Salse J."/>
            <person name="Munos S."/>
            <person name="Vincourt P."/>
            <person name="Rieseberg L.H."/>
            <person name="Langlade N.B."/>
        </authorList>
    </citation>
    <scope>NUCLEOTIDE SEQUENCE [LARGE SCALE GENOMIC DNA]</scope>
    <source>
        <strain evidence="7">cv. SF193</strain>
    </source>
</reference>
<evidence type="ECO:0000259" key="5">
    <source>
        <dbReference type="Pfam" id="PF13359"/>
    </source>
</evidence>
<comment type="cofactor">
    <cofactor evidence="1">
        <name>a divalent metal cation</name>
        <dbReference type="ChEBI" id="CHEBI:60240"/>
    </cofactor>
</comment>
<dbReference type="STRING" id="4232.A0A251TI73"/>
<evidence type="ECO:0000313" key="7">
    <source>
        <dbReference type="Proteomes" id="UP000215914"/>
    </source>
</evidence>
<dbReference type="Pfam" id="PF13359">
    <property type="entry name" value="DDE_Tnp_4"/>
    <property type="match status" value="1"/>
</dbReference>
<keyword evidence="7" id="KW-1185">Reference proteome</keyword>
<dbReference type="PANTHER" id="PTHR31704:SF40">
    <property type="entry name" value="MYB_SANT-LIKE DOMAIN-CONTAINING PROTEIN"/>
    <property type="match status" value="1"/>
</dbReference>
<protein>
    <submittedName>
        <fullName evidence="6">Putative myb/SANT-like domain, Harbinger transposase-derived nuclease domain protein</fullName>
    </submittedName>
</protein>
<dbReference type="OMA" id="SAHEQTN"/>
<organism evidence="6 7">
    <name type="scientific">Helianthus annuus</name>
    <name type="common">Common sunflower</name>
    <dbReference type="NCBI Taxonomy" id="4232"/>
    <lineage>
        <taxon>Eukaryota</taxon>
        <taxon>Viridiplantae</taxon>
        <taxon>Streptophyta</taxon>
        <taxon>Embryophyta</taxon>
        <taxon>Tracheophyta</taxon>
        <taxon>Spermatophyta</taxon>
        <taxon>Magnoliopsida</taxon>
        <taxon>eudicotyledons</taxon>
        <taxon>Gunneridae</taxon>
        <taxon>Pentapetalae</taxon>
        <taxon>asterids</taxon>
        <taxon>campanulids</taxon>
        <taxon>Asterales</taxon>
        <taxon>Asteraceae</taxon>
        <taxon>Asteroideae</taxon>
        <taxon>Heliantheae alliance</taxon>
        <taxon>Heliantheae</taxon>
        <taxon>Helianthus</taxon>
    </lineage>
</organism>
<dbReference type="EMBL" id="CM007899">
    <property type="protein sequence ID" value="OTG09711.1"/>
    <property type="molecule type" value="Genomic_DNA"/>
</dbReference>
<dbReference type="GO" id="GO:0046872">
    <property type="term" value="F:metal ion binding"/>
    <property type="evidence" value="ECO:0007669"/>
    <property type="project" value="UniProtKB-KW"/>
</dbReference>
<evidence type="ECO:0000256" key="3">
    <source>
        <dbReference type="SAM" id="MobiDB-lite"/>
    </source>
</evidence>
<feature type="compositionally biased region" description="Basic and acidic residues" evidence="3">
    <location>
        <begin position="172"/>
        <end position="181"/>
    </location>
</feature>
<feature type="region of interest" description="Disordered" evidence="3">
    <location>
        <begin position="165"/>
        <end position="212"/>
    </location>
</feature>
<evidence type="ECO:0000256" key="1">
    <source>
        <dbReference type="ARBA" id="ARBA00001968"/>
    </source>
</evidence>
<accession>A0A251TI73</accession>
<feature type="region of interest" description="Disordered" evidence="3">
    <location>
        <begin position="135"/>
        <end position="154"/>
    </location>
</feature>
<dbReference type="InterPro" id="IPR024752">
    <property type="entry name" value="Myb/SANT-like_dom"/>
</dbReference>
<gene>
    <name evidence="6" type="ORF">HannXRQ_Chr10g0279481</name>
</gene>
<dbReference type="AlphaFoldDB" id="A0A251TI73"/>
<feature type="domain" description="Myb/SANT-like" evidence="4">
    <location>
        <begin position="9"/>
        <end position="102"/>
    </location>
</feature>
<name>A0A251TI73_HELAN</name>
<dbReference type="InParanoid" id="A0A251TI73"/>
<evidence type="ECO:0000256" key="2">
    <source>
        <dbReference type="ARBA" id="ARBA00022723"/>
    </source>
</evidence>